<sequence length="398" mass="44773">ENFRESGNHKIDGRAGEFLKNWSSEPSLDGNLLLFPNFELLILKTFLEIGVAYSCVGNLVVSTETPSIDETLMRSSRQILREEGRMTLKTCLFCLIGVVVAFTLLLITRFQTSSGAFHRAVSLGFKSGKVSGDDDISAYYHHPVESDPNPQQPQVAADKEESHVSSLKTENVYPFEDDFVSQDNENVIPLEKARNAVGRSSVKVNEDDNDPVSYGGGYEAPKVESSKVANSKKVLKRPSSLQDITCDVNGGKFTLECKKDDNEVYVPFSFIHKYFEVYGKMSDVDDSKFIWLHSNPKIYRPKSTYDPKGVFTYFENYNVEVRDRVKCVSGAEGVPISTQWDRNGYFYPIQIAQFGLAHYSKYKVEGNPERIILENGDNVRGKWTVHAKSDLLVVPEPL</sequence>
<name>A0A8J2K751_9HEXA</name>
<gene>
    <name evidence="3" type="ORF">AFUS01_LOCUS19518</name>
</gene>
<evidence type="ECO:0000256" key="2">
    <source>
        <dbReference type="SAM" id="Phobius"/>
    </source>
</evidence>
<dbReference type="InterPro" id="IPR039721">
    <property type="entry name" value="C5-epimerase"/>
</dbReference>
<feature type="transmembrane region" description="Helical" evidence="2">
    <location>
        <begin position="86"/>
        <end position="107"/>
    </location>
</feature>
<keyword evidence="2" id="KW-0812">Transmembrane</keyword>
<evidence type="ECO:0000256" key="1">
    <source>
        <dbReference type="SAM" id="MobiDB-lite"/>
    </source>
</evidence>
<organism evidence="3 4">
    <name type="scientific">Allacma fusca</name>
    <dbReference type="NCBI Taxonomy" id="39272"/>
    <lineage>
        <taxon>Eukaryota</taxon>
        <taxon>Metazoa</taxon>
        <taxon>Ecdysozoa</taxon>
        <taxon>Arthropoda</taxon>
        <taxon>Hexapoda</taxon>
        <taxon>Collembola</taxon>
        <taxon>Symphypleona</taxon>
        <taxon>Sminthuridae</taxon>
        <taxon>Allacma</taxon>
    </lineage>
</organism>
<dbReference type="EMBL" id="CAJVCH010202351">
    <property type="protein sequence ID" value="CAG7730903.1"/>
    <property type="molecule type" value="Genomic_DNA"/>
</dbReference>
<keyword evidence="2" id="KW-0472">Membrane</keyword>
<evidence type="ECO:0000313" key="3">
    <source>
        <dbReference type="EMBL" id="CAG7730903.1"/>
    </source>
</evidence>
<dbReference type="PANTHER" id="PTHR13174:SF3">
    <property type="entry name" value="D-GLUCURONYL C5-EPIMERASE"/>
    <property type="match status" value="1"/>
</dbReference>
<dbReference type="OrthoDB" id="5914444at2759"/>
<reference evidence="3" key="1">
    <citation type="submission" date="2021-06" db="EMBL/GenBank/DDBJ databases">
        <authorList>
            <person name="Hodson N. C."/>
            <person name="Mongue J. A."/>
            <person name="Jaron S. K."/>
        </authorList>
    </citation>
    <scope>NUCLEOTIDE SEQUENCE</scope>
</reference>
<dbReference type="Proteomes" id="UP000708208">
    <property type="component" value="Unassembled WGS sequence"/>
</dbReference>
<dbReference type="GO" id="GO:0047464">
    <property type="term" value="F:heparosan-N-sulfate-glucuronate 5-epimerase activity"/>
    <property type="evidence" value="ECO:0007669"/>
    <property type="project" value="InterPro"/>
</dbReference>
<keyword evidence="2" id="KW-1133">Transmembrane helix</keyword>
<feature type="non-terminal residue" evidence="3">
    <location>
        <position position="1"/>
    </location>
</feature>
<evidence type="ECO:0000313" key="4">
    <source>
        <dbReference type="Proteomes" id="UP000708208"/>
    </source>
</evidence>
<accession>A0A8J2K751</accession>
<dbReference type="PANTHER" id="PTHR13174">
    <property type="entry name" value="D-GLUCURONYL C5-EPIMERASE"/>
    <property type="match status" value="1"/>
</dbReference>
<dbReference type="AlphaFoldDB" id="A0A8J2K751"/>
<dbReference type="GO" id="GO:0005794">
    <property type="term" value="C:Golgi apparatus"/>
    <property type="evidence" value="ECO:0007669"/>
    <property type="project" value="TreeGrafter"/>
</dbReference>
<keyword evidence="4" id="KW-1185">Reference proteome</keyword>
<protein>
    <submittedName>
        <fullName evidence="3">Uncharacterized protein</fullName>
    </submittedName>
</protein>
<proteinExistence type="predicted"/>
<comment type="caution">
    <text evidence="3">The sequence shown here is derived from an EMBL/GenBank/DDBJ whole genome shotgun (WGS) entry which is preliminary data.</text>
</comment>
<dbReference type="GO" id="GO:0015012">
    <property type="term" value="P:heparan sulfate proteoglycan biosynthetic process"/>
    <property type="evidence" value="ECO:0007669"/>
    <property type="project" value="InterPro"/>
</dbReference>
<feature type="region of interest" description="Disordered" evidence="1">
    <location>
        <begin position="137"/>
        <end position="163"/>
    </location>
</feature>
<feature type="non-terminal residue" evidence="3">
    <location>
        <position position="398"/>
    </location>
</feature>